<keyword evidence="2" id="KW-1185">Reference proteome</keyword>
<dbReference type="Gene3D" id="2.150.10.10">
    <property type="entry name" value="Serralysin-like metalloprotease, C-terminal"/>
    <property type="match status" value="1"/>
</dbReference>
<dbReference type="InterPro" id="IPR018511">
    <property type="entry name" value="Hemolysin-typ_Ca-bd_CS"/>
</dbReference>
<dbReference type="PROSITE" id="PS00330">
    <property type="entry name" value="HEMOLYSIN_CALCIUM"/>
    <property type="match status" value="2"/>
</dbReference>
<accession>A0A936ZAC0</accession>
<dbReference type="PRINTS" id="PR00313">
    <property type="entry name" value="CABNDNGRPT"/>
</dbReference>
<dbReference type="AlphaFoldDB" id="A0A936ZAC0"/>
<evidence type="ECO:0000313" key="1">
    <source>
        <dbReference type="EMBL" id="MBL0402739.1"/>
    </source>
</evidence>
<dbReference type="InterPro" id="IPR011049">
    <property type="entry name" value="Serralysin-like_metalloprot_C"/>
</dbReference>
<dbReference type="GO" id="GO:0005509">
    <property type="term" value="F:calcium ion binding"/>
    <property type="evidence" value="ECO:0007669"/>
    <property type="project" value="InterPro"/>
</dbReference>
<organism evidence="1 2">
    <name type="scientific">Microvirga aerilata</name>
    <dbReference type="NCBI Taxonomy" id="670292"/>
    <lineage>
        <taxon>Bacteria</taxon>
        <taxon>Pseudomonadati</taxon>
        <taxon>Pseudomonadota</taxon>
        <taxon>Alphaproteobacteria</taxon>
        <taxon>Hyphomicrobiales</taxon>
        <taxon>Methylobacteriaceae</taxon>
        <taxon>Microvirga</taxon>
    </lineage>
</organism>
<evidence type="ECO:0000313" key="2">
    <source>
        <dbReference type="Proteomes" id="UP000605848"/>
    </source>
</evidence>
<protein>
    <submittedName>
        <fullName evidence="1">Calcium-binding protein</fullName>
    </submittedName>
</protein>
<dbReference type="Pfam" id="PF00353">
    <property type="entry name" value="HemolysinCabind"/>
    <property type="match status" value="1"/>
</dbReference>
<sequence>MVTRAFIGSYERRWHAEGDALRIDGTSELNQIDPKFAVLEDGRFVVTWVHKWFVGREQFTDIKARVLEARNGANDTLAGEAGHDRLYGGLGNDLLSGGAGKDVFVFDTKLNKRTNVDQIADFRYQDDSVYLENRIFTKLGAGTASKPKKFNSDMFTTGTKAQDAEDRIVYDKKSGALYYDQDGTGSKAQVKIATITNKAVLKHSDFFVI</sequence>
<name>A0A936ZAC0_9HYPH</name>
<dbReference type="InterPro" id="IPR001343">
    <property type="entry name" value="Hemolysn_Ca-bd"/>
</dbReference>
<proteinExistence type="predicted"/>
<reference evidence="1" key="1">
    <citation type="submission" date="2021-01" db="EMBL/GenBank/DDBJ databases">
        <title>Microvirga sp.</title>
        <authorList>
            <person name="Kim M.K."/>
        </authorList>
    </citation>
    <scope>NUCLEOTIDE SEQUENCE</scope>
    <source>
        <strain evidence="1">5420S-16</strain>
    </source>
</reference>
<dbReference type="RefSeq" id="WP_202055431.1">
    <property type="nucleotide sequence ID" value="NZ_JAEQMY010000002.1"/>
</dbReference>
<comment type="caution">
    <text evidence="1">The sequence shown here is derived from an EMBL/GenBank/DDBJ whole genome shotgun (WGS) entry which is preliminary data.</text>
</comment>
<dbReference type="SUPFAM" id="SSF51120">
    <property type="entry name" value="beta-Roll"/>
    <property type="match status" value="1"/>
</dbReference>
<dbReference type="GO" id="GO:0005615">
    <property type="term" value="C:extracellular space"/>
    <property type="evidence" value="ECO:0007669"/>
    <property type="project" value="InterPro"/>
</dbReference>
<dbReference type="Proteomes" id="UP000605848">
    <property type="component" value="Unassembled WGS sequence"/>
</dbReference>
<dbReference type="EMBL" id="JAEQMY010000002">
    <property type="protein sequence ID" value="MBL0402739.1"/>
    <property type="molecule type" value="Genomic_DNA"/>
</dbReference>
<gene>
    <name evidence="1" type="ORF">JKG68_02040</name>
</gene>